<dbReference type="Gene3D" id="3.90.25.10">
    <property type="entry name" value="UDP-galactose 4-epimerase, domain 1"/>
    <property type="match status" value="1"/>
</dbReference>
<feature type="domain" description="NAD(P)-binding" evidence="4">
    <location>
        <begin position="8"/>
        <end position="156"/>
    </location>
</feature>
<dbReference type="EMBL" id="CABFNS010000937">
    <property type="protein sequence ID" value="VUC37259.1"/>
    <property type="molecule type" value="Genomic_DNA"/>
</dbReference>
<dbReference type="InterPro" id="IPR016040">
    <property type="entry name" value="NAD(P)-bd_dom"/>
</dbReference>
<dbReference type="InterPro" id="IPR051609">
    <property type="entry name" value="NmrA/Isoflavone_reductase-like"/>
</dbReference>
<accession>A0ABY6V0Z3</accession>
<keyword evidence="3" id="KW-0560">Oxidoreductase</keyword>
<reference evidence="5 6" key="1">
    <citation type="submission" date="2019-06" db="EMBL/GenBank/DDBJ databases">
        <authorList>
            <person name="Broberg M."/>
        </authorList>
    </citation>
    <scope>NUCLEOTIDE SEQUENCE [LARGE SCALE GENOMIC DNA]</scope>
</reference>
<name>A0ABY6V0Z3_BIOOC</name>
<protein>
    <recommendedName>
        <fullName evidence="4">NAD(P)-binding domain-containing protein</fullName>
    </recommendedName>
</protein>
<comment type="caution">
    <text evidence="5">The sequence shown here is derived from an EMBL/GenBank/DDBJ whole genome shotgun (WGS) entry which is preliminary data.</text>
</comment>
<evidence type="ECO:0000256" key="2">
    <source>
        <dbReference type="ARBA" id="ARBA00022857"/>
    </source>
</evidence>
<keyword evidence="2" id="KW-0521">NADP</keyword>
<dbReference type="SUPFAM" id="SSF51735">
    <property type="entry name" value="NAD(P)-binding Rossmann-fold domains"/>
    <property type="match status" value="1"/>
</dbReference>
<comment type="similarity">
    <text evidence="1">Belongs to the NmrA-type oxidoreductase family. Isoflavone reductase subfamily.</text>
</comment>
<dbReference type="InterPro" id="IPR036291">
    <property type="entry name" value="NAD(P)-bd_dom_sf"/>
</dbReference>
<dbReference type="Proteomes" id="UP000766486">
    <property type="component" value="Unassembled WGS sequence"/>
</dbReference>
<gene>
    <name evidence="5" type="ORF">CLO192961_LOCUS466328</name>
</gene>
<dbReference type="Pfam" id="PF13460">
    <property type="entry name" value="NAD_binding_10"/>
    <property type="match status" value="1"/>
</dbReference>
<keyword evidence="6" id="KW-1185">Reference proteome</keyword>
<dbReference type="PANTHER" id="PTHR47706:SF4">
    <property type="entry name" value="NMRA-LIKE DOMAIN-CONTAINING PROTEIN"/>
    <property type="match status" value="1"/>
</dbReference>
<evidence type="ECO:0000313" key="5">
    <source>
        <dbReference type="EMBL" id="VUC37259.1"/>
    </source>
</evidence>
<dbReference type="PANTHER" id="PTHR47706">
    <property type="entry name" value="NMRA-LIKE FAMILY PROTEIN"/>
    <property type="match status" value="1"/>
</dbReference>
<sequence>MVNIAVAGGSGNVGRTIIETLKQQTAHKAFNLTRNTSKSDVGVPNIEVDYTNVDSIRNGLERNDIHTVISCLSYEGDTLAVSQNNLISAAALSSATKRLIPSTFGVHYPEEYVLPITAPSAANKELPTLVDYFGAIDRLKASGLQWTVVENGCFMDYWGQPHIKTYLRPSLFGLDIAAREAAIPGDGNDRFSLTYTWDVAKFVVALQDLDEWPEVSRFAGDIITWNEFVRIAEEATGVTFKVTHDSVEDLEKSKMTELPSQIPCYKFIPKEQFQWFLSIFSRWTTRPEISHIPAEMNHLFPDIKPLTVREMVNKYWKA</sequence>
<proteinExistence type="inferred from homology"/>
<dbReference type="Gene3D" id="3.40.50.720">
    <property type="entry name" value="NAD(P)-binding Rossmann-like Domain"/>
    <property type="match status" value="1"/>
</dbReference>
<organism evidence="5 6">
    <name type="scientific">Bionectria ochroleuca</name>
    <name type="common">Gliocladium roseum</name>
    <dbReference type="NCBI Taxonomy" id="29856"/>
    <lineage>
        <taxon>Eukaryota</taxon>
        <taxon>Fungi</taxon>
        <taxon>Dikarya</taxon>
        <taxon>Ascomycota</taxon>
        <taxon>Pezizomycotina</taxon>
        <taxon>Sordariomycetes</taxon>
        <taxon>Hypocreomycetidae</taxon>
        <taxon>Hypocreales</taxon>
        <taxon>Bionectriaceae</taxon>
        <taxon>Clonostachys</taxon>
    </lineage>
</organism>
<evidence type="ECO:0000256" key="3">
    <source>
        <dbReference type="ARBA" id="ARBA00023002"/>
    </source>
</evidence>
<evidence type="ECO:0000256" key="1">
    <source>
        <dbReference type="ARBA" id="ARBA00005725"/>
    </source>
</evidence>
<evidence type="ECO:0000259" key="4">
    <source>
        <dbReference type="Pfam" id="PF13460"/>
    </source>
</evidence>
<evidence type="ECO:0000313" key="6">
    <source>
        <dbReference type="Proteomes" id="UP000766486"/>
    </source>
</evidence>